<keyword evidence="1 6" id="KW-0597">Phosphoprotein</keyword>
<dbReference type="AlphaFoldDB" id="A0A3N1KUT4"/>
<name>A0A3N1KUT4_9PROT</name>
<dbReference type="GO" id="GO:0006355">
    <property type="term" value="P:regulation of DNA-templated transcription"/>
    <property type="evidence" value="ECO:0007669"/>
    <property type="project" value="InterPro"/>
</dbReference>
<organism evidence="10 11">
    <name type="scientific">Stella humosa</name>
    <dbReference type="NCBI Taxonomy" id="94"/>
    <lineage>
        <taxon>Bacteria</taxon>
        <taxon>Pseudomonadati</taxon>
        <taxon>Pseudomonadota</taxon>
        <taxon>Alphaproteobacteria</taxon>
        <taxon>Rhodospirillales</taxon>
        <taxon>Stellaceae</taxon>
        <taxon>Stella</taxon>
    </lineage>
</organism>
<dbReference type="InterPro" id="IPR011006">
    <property type="entry name" value="CheY-like_superfamily"/>
</dbReference>
<keyword evidence="5" id="KW-0804">Transcription</keyword>
<dbReference type="InterPro" id="IPR036388">
    <property type="entry name" value="WH-like_DNA-bd_sf"/>
</dbReference>
<dbReference type="EMBL" id="RJKX01000018">
    <property type="protein sequence ID" value="ROP81105.1"/>
    <property type="molecule type" value="Genomic_DNA"/>
</dbReference>
<dbReference type="SMART" id="SM00862">
    <property type="entry name" value="Trans_reg_C"/>
    <property type="match status" value="1"/>
</dbReference>
<dbReference type="PROSITE" id="PS50110">
    <property type="entry name" value="RESPONSE_REGULATORY"/>
    <property type="match status" value="1"/>
</dbReference>
<feature type="domain" description="OmpR/PhoB-type" evidence="9">
    <location>
        <begin position="128"/>
        <end position="228"/>
    </location>
</feature>
<evidence type="ECO:0000259" key="8">
    <source>
        <dbReference type="PROSITE" id="PS50110"/>
    </source>
</evidence>
<dbReference type="GO" id="GO:0000976">
    <property type="term" value="F:transcription cis-regulatory region binding"/>
    <property type="evidence" value="ECO:0007669"/>
    <property type="project" value="TreeGrafter"/>
</dbReference>
<dbReference type="Pfam" id="PF00486">
    <property type="entry name" value="Trans_reg_C"/>
    <property type="match status" value="1"/>
</dbReference>
<evidence type="ECO:0000256" key="2">
    <source>
        <dbReference type="ARBA" id="ARBA00023012"/>
    </source>
</evidence>
<dbReference type="SUPFAM" id="SSF52172">
    <property type="entry name" value="CheY-like"/>
    <property type="match status" value="1"/>
</dbReference>
<accession>A0A3N1KUT4</accession>
<dbReference type="InterPro" id="IPR001867">
    <property type="entry name" value="OmpR/PhoB-type_DNA-bd"/>
</dbReference>
<dbReference type="OrthoDB" id="9784252at2"/>
<evidence type="ECO:0000256" key="5">
    <source>
        <dbReference type="ARBA" id="ARBA00023163"/>
    </source>
</evidence>
<dbReference type="RefSeq" id="WP_123694719.1">
    <property type="nucleotide sequence ID" value="NZ_AP019700.1"/>
</dbReference>
<dbReference type="PANTHER" id="PTHR48111">
    <property type="entry name" value="REGULATOR OF RPOS"/>
    <property type="match status" value="1"/>
</dbReference>
<comment type="caution">
    <text evidence="10">The sequence shown here is derived from an EMBL/GenBank/DDBJ whole genome shotgun (WGS) entry which is preliminary data.</text>
</comment>
<dbReference type="Pfam" id="PF00072">
    <property type="entry name" value="Response_reg"/>
    <property type="match status" value="1"/>
</dbReference>
<proteinExistence type="predicted"/>
<keyword evidence="3" id="KW-0805">Transcription regulation</keyword>
<evidence type="ECO:0000313" key="11">
    <source>
        <dbReference type="Proteomes" id="UP000278222"/>
    </source>
</evidence>
<keyword evidence="4 7" id="KW-0238">DNA-binding</keyword>
<dbReference type="InterPro" id="IPR001789">
    <property type="entry name" value="Sig_transdc_resp-reg_receiver"/>
</dbReference>
<reference evidence="10 11" key="1">
    <citation type="submission" date="2018-11" db="EMBL/GenBank/DDBJ databases">
        <title>Genomic Encyclopedia of Type Strains, Phase IV (KMG-IV): sequencing the most valuable type-strain genomes for metagenomic binning, comparative biology and taxonomic classification.</title>
        <authorList>
            <person name="Goeker M."/>
        </authorList>
    </citation>
    <scope>NUCLEOTIDE SEQUENCE [LARGE SCALE GENOMIC DNA]</scope>
    <source>
        <strain evidence="10 11">DSM 5900</strain>
    </source>
</reference>
<evidence type="ECO:0000256" key="3">
    <source>
        <dbReference type="ARBA" id="ARBA00023015"/>
    </source>
</evidence>
<evidence type="ECO:0000256" key="7">
    <source>
        <dbReference type="PROSITE-ProRule" id="PRU01091"/>
    </source>
</evidence>
<protein>
    <submittedName>
        <fullName evidence="10">Winged helix family two component transcriptional regulator</fullName>
    </submittedName>
</protein>
<dbReference type="InterPro" id="IPR039420">
    <property type="entry name" value="WalR-like"/>
</dbReference>
<dbReference type="Proteomes" id="UP000278222">
    <property type="component" value="Unassembled WGS sequence"/>
</dbReference>
<evidence type="ECO:0000313" key="10">
    <source>
        <dbReference type="EMBL" id="ROP81105.1"/>
    </source>
</evidence>
<dbReference type="SUPFAM" id="SSF46894">
    <property type="entry name" value="C-terminal effector domain of the bipartite response regulators"/>
    <property type="match status" value="1"/>
</dbReference>
<keyword evidence="2" id="KW-0902">Two-component regulatory system</keyword>
<feature type="modified residue" description="4-aspartylphosphate" evidence="6">
    <location>
        <position position="61"/>
    </location>
</feature>
<feature type="domain" description="Response regulatory" evidence="8">
    <location>
        <begin position="12"/>
        <end position="125"/>
    </location>
</feature>
<dbReference type="CDD" id="cd00383">
    <property type="entry name" value="trans_reg_C"/>
    <property type="match status" value="1"/>
</dbReference>
<dbReference type="GO" id="GO:0000156">
    <property type="term" value="F:phosphorelay response regulator activity"/>
    <property type="evidence" value="ECO:0007669"/>
    <property type="project" value="TreeGrafter"/>
</dbReference>
<keyword evidence="11" id="KW-1185">Reference proteome</keyword>
<evidence type="ECO:0000256" key="1">
    <source>
        <dbReference type="ARBA" id="ARBA00022553"/>
    </source>
</evidence>
<dbReference type="Gene3D" id="3.40.50.2300">
    <property type="match status" value="1"/>
</dbReference>
<dbReference type="InterPro" id="IPR016032">
    <property type="entry name" value="Sig_transdc_resp-reg_C-effctor"/>
</dbReference>
<gene>
    <name evidence="10" type="ORF">EDC65_4960</name>
</gene>
<dbReference type="Gene3D" id="1.10.10.10">
    <property type="entry name" value="Winged helix-like DNA-binding domain superfamily/Winged helix DNA-binding domain"/>
    <property type="match status" value="1"/>
</dbReference>
<dbReference type="GO" id="GO:0005829">
    <property type="term" value="C:cytosol"/>
    <property type="evidence" value="ECO:0007669"/>
    <property type="project" value="TreeGrafter"/>
</dbReference>
<evidence type="ECO:0000256" key="4">
    <source>
        <dbReference type="ARBA" id="ARBA00023125"/>
    </source>
</evidence>
<feature type="DNA-binding region" description="OmpR/PhoB-type" evidence="7">
    <location>
        <begin position="128"/>
        <end position="228"/>
    </location>
</feature>
<evidence type="ECO:0000259" key="9">
    <source>
        <dbReference type="PROSITE" id="PS51755"/>
    </source>
</evidence>
<dbReference type="GO" id="GO:0032993">
    <property type="term" value="C:protein-DNA complex"/>
    <property type="evidence" value="ECO:0007669"/>
    <property type="project" value="TreeGrafter"/>
</dbReference>
<dbReference type="PANTHER" id="PTHR48111:SF1">
    <property type="entry name" value="TWO-COMPONENT RESPONSE REGULATOR ORR33"/>
    <property type="match status" value="1"/>
</dbReference>
<dbReference type="SMART" id="SM00448">
    <property type="entry name" value="REC"/>
    <property type="match status" value="1"/>
</dbReference>
<evidence type="ECO:0000256" key="6">
    <source>
        <dbReference type="PROSITE-ProRule" id="PRU00169"/>
    </source>
</evidence>
<sequence>MTAAAASPPRLSVLVVEDEHELNATIVSYLNLSGFAASGVGSRSAADAWLGAHRCDLAVLDLGLPDGDGLDLARVLSDGDRCGVVLMTARGRLDDRLQGYQAGAVQYLVKPVDLRELVAVLGAVGRQRGQDAVAGWMLDALAWRLVAPGGRDVALTRSELAFLAALAERPGQAVGRAAIIERLGVPADSYDPRRMEIMVRRLRAKVDARTGGTLPVETVHAVGYAFTAPIRRT</sequence>
<dbReference type="PROSITE" id="PS51755">
    <property type="entry name" value="OMPR_PHOB"/>
    <property type="match status" value="1"/>
</dbReference>